<dbReference type="OrthoDB" id="8062037at2759"/>
<dbReference type="EMBL" id="KK583211">
    <property type="protein sequence ID" value="KDO28379.1"/>
    <property type="molecule type" value="Genomic_DNA"/>
</dbReference>
<sequence>MFIVVGPGSNPYVVGLVIAVQLLPGLLGRSAVPISGETLLLLGLAFYALYHLYVHRDVIRADGLAGFVSTLFGPPSEAAPSVDSERYDRVLKTISGLPTEEFKPLAHIGIHELKARLRLRGVDTKGVLEKNELVQKLHDFRGGPSESCCICCEDYVEGDVLRLLSKCKHDFHLECLDKWALTLATSTRDPSCPLCNQSLE</sequence>
<dbReference type="InterPro" id="IPR013083">
    <property type="entry name" value="Znf_RING/FYVE/PHD"/>
</dbReference>
<keyword evidence="2" id="KW-0472">Membrane</keyword>
<evidence type="ECO:0000256" key="2">
    <source>
        <dbReference type="SAM" id="Phobius"/>
    </source>
</evidence>
<dbReference type="AlphaFoldDB" id="A0A067CC91"/>
<gene>
    <name evidence="4" type="ORF">SPRG_06618</name>
</gene>
<dbReference type="Gene3D" id="3.30.40.10">
    <property type="entry name" value="Zinc/RING finger domain, C3HC4 (zinc finger)"/>
    <property type="match status" value="1"/>
</dbReference>
<keyword evidence="2" id="KW-1133">Transmembrane helix</keyword>
<dbReference type="GO" id="GO:0061630">
    <property type="term" value="F:ubiquitin protein ligase activity"/>
    <property type="evidence" value="ECO:0007669"/>
    <property type="project" value="TreeGrafter"/>
</dbReference>
<dbReference type="PANTHER" id="PTHR22765">
    <property type="entry name" value="RING FINGER AND PROTEASE ASSOCIATED DOMAIN-CONTAINING"/>
    <property type="match status" value="1"/>
</dbReference>
<dbReference type="GeneID" id="24128956"/>
<dbReference type="GO" id="GO:0006511">
    <property type="term" value="P:ubiquitin-dependent protein catabolic process"/>
    <property type="evidence" value="ECO:0007669"/>
    <property type="project" value="TreeGrafter"/>
</dbReference>
<dbReference type="InterPro" id="IPR051826">
    <property type="entry name" value="E3_ubiquitin-ligase_domain"/>
</dbReference>
<reference evidence="4 5" key="1">
    <citation type="journal article" date="2013" name="PLoS Genet.">
        <title>Distinctive expansion of potential virulence genes in the genome of the oomycete fish pathogen Saprolegnia parasitica.</title>
        <authorList>
            <person name="Jiang R.H."/>
            <person name="de Bruijn I."/>
            <person name="Haas B.J."/>
            <person name="Belmonte R."/>
            <person name="Lobach L."/>
            <person name="Christie J."/>
            <person name="van den Ackerveken G."/>
            <person name="Bottin A."/>
            <person name="Bulone V."/>
            <person name="Diaz-Moreno S.M."/>
            <person name="Dumas B."/>
            <person name="Fan L."/>
            <person name="Gaulin E."/>
            <person name="Govers F."/>
            <person name="Grenville-Briggs L.J."/>
            <person name="Horner N.R."/>
            <person name="Levin J.Z."/>
            <person name="Mammella M."/>
            <person name="Meijer H.J."/>
            <person name="Morris P."/>
            <person name="Nusbaum C."/>
            <person name="Oome S."/>
            <person name="Phillips A.J."/>
            <person name="van Rooyen D."/>
            <person name="Rzeszutek E."/>
            <person name="Saraiva M."/>
            <person name="Secombes C.J."/>
            <person name="Seidl M.F."/>
            <person name="Snel B."/>
            <person name="Stassen J.H."/>
            <person name="Sykes S."/>
            <person name="Tripathy S."/>
            <person name="van den Berg H."/>
            <person name="Vega-Arreguin J.C."/>
            <person name="Wawra S."/>
            <person name="Young S.K."/>
            <person name="Zeng Q."/>
            <person name="Dieguez-Uribeondo J."/>
            <person name="Russ C."/>
            <person name="Tyler B.M."/>
            <person name="van West P."/>
        </authorList>
    </citation>
    <scope>NUCLEOTIDE SEQUENCE [LARGE SCALE GENOMIC DNA]</scope>
    <source>
        <strain evidence="4 5">CBS 223.65</strain>
    </source>
</reference>
<dbReference type="Proteomes" id="UP000030745">
    <property type="component" value="Unassembled WGS sequence"/>
</dbReference>
<dbReference type="GO" id="GO:0008270">
    <property type="term" value="F:zinc ion binding"/>
    <property type="evidence" value="ECO:0007669"/>
    <property type="project" value="UniProtKB-KW"/>
</dbReference>
<dbReference type="SUPFAM" id="SSF57850">
    <property type="entry name" value="RING/U-box"/>
    <property type="match status" value="1"/>
</dbReference>
<evidence type="ECO:0000259" key="3">
    <source>
        <dbReference type="PROSITE" id="PS50089"/>
    </source>
</evidence>
<dbReference type="SMART" id="SM00184">
    <property type="entry name" value="RING"/>
    <property type="match status" value="1"/>
</dbReference>
<evidence type="ECO:0000256" key="1">
    <source>
        <dbReference type="PROSITE-ProRule" id="PRU00175"/>
    </source>
</evidence>
<dbReference type="PANTHER" id="PTHR22765:SF411">
    <property type="entry name" value="OS02G0248440 PROTEIN"/>
    <property type="match status" value="1"/>
</dbReference>
<feature type="transmembrane region" description="Helical" evidence="2">
    <location>
        <begin position="38"/>
        <end position="54"/>
    </location>
</feature>
<dbReference type="OMA" id="CICCEDY"/>
<dbReference type="PROSITE" id="PS50089">
    <property type="entry name" value="ZF_RING_2"/>
    <property type="match status" value="1"/>
</dbReference>
<dbReference type="RefSeq" id="XP_012200825.1">
    <property type="nucleotide sequence ID" value="XM_012345435.1"/>
</dbReference>
<evidence type="ECO:0000313" key="4">
    <source>
        <dbReference type="EMBL" id="KDO28379.1"/>
    </source>
</evidence>
<accession>A0A067CC91</accession>
<keyword evidence="1" id="KW-0479">Metal-binding</keyword>
<feature type="transmembrane region" description="Helical" evidence="2">
    <location>
        <begin position="12"/>
        <end position="32"/>
    </location>
</feature>
<dbReference type="Pfam" id="PF13639">
    <property type="entry name" value="zf-RING_2"/>
    <property type="match status" value="1"/>
</dbReference>
<keyword evidence="1" id="KW-0863">Zinc-finger</keyword>
<dbReference type="STRING" id="695850.A0A067CC91"/>
<proteinExistence type="predicted"/>
<name>A0A067CC91_SAPPC</name>
<dbReference type="InterPro" id="IPR001841">
    <property type="entry name" value="Znf_RING"/>
</dbReference>
<keyword evidence="2" id="KW-0812">Transmembrane</keyword>
<feature type="domain" description="RING-type" evidence="3">
    <location>
        <begin position="148"/>
        <end position="196"/>
    </location>
</feature>
<keyword evidence="1" id="KW-0862">Zinc</keyword>
<dbReference type="KEGG" id="spar:SPRG_06618"/>
<evidence type="ECO:0000313" key="5">
    <source>
        <dbReference type="Proteomes" id="UP000030745"/>
    </source>
</evidence>
<keyword evidence="5" id="KW-1185">Reference proteome</keyword>
<protein>
    <recommendedName>
        <fullName evidence="3">RING-type domain-containing protein</fullName>
    </recommendedName>
</protein>
<dbReference type="VEuPathDB" id="FungiDB:SPRG_06618"/>
<organism evidence="4 5">
    <name type="scientific">Saprolegnia parasitica (strain CBS 223.65)</name>
    <dbReference type="NCBI Taxonomy" id="695850"/>
    <lineage>
        <taxon>Eukaryota</taxon>
        <taxon>Sar</taxon>
        <taxon>Stramenopiles</taxon>
        <taxon>Oomycota</taxon>
        <taxon>Saprolegniomycetes</taxon>
        <taxon>Saprolegniales</taxon>
        <taxon>Saprolegniaceae</taxon>
        <taxon>Saprolegnia</taxon>
    </lineage>
</organism>